<dbReference type="Proteomes" id="UP001595847">
    <property type="component" value="Unassembled WGS sequence"/>
</dbReference>
<evidence type="ECO:0000313" key="2">
    <source>
        <dbReference type="EMBL" id="MFC3996874.1"/>
    </source>
</evidence>
<comment type="caution">
    <text evidence="2">The sequence shown here is derived from an EMBL/GenBank/DDBJ whole genome shotgun (WGS) entry which is preliminary data.</text>
</comment>
<organism evidence="2 3">
    <name type="scientific">Nocardiopsis sediminis</name>
    <dbReference type="NCBI Taxonomy" id="1778267"/>
    <lineage>
        <taxon>Bacteria</taxon>
        <taxon>Bacillati</taxon>
        <taxon>Actinomycetota</taxon>
        <taxon>Actinomycetes</taxon>
        <taxon>Streptosporangiales</taxon>
        <taxon>Nocardiopsidaceae</taxon>
        <taxon>Nocardiopsis</taxon>
    </lineage>
</organism>
<reference evidence="3" key="1">
    <citation type="journal article" date="2019" name="Int. J. Syst. Evol. Microbiol.">
        <title>The Global Catalogue of Microorganisms (GCM) 10K type strain sequencing project: providing services to taxonomists for standard genome sequencing and annotation.</title>
        <authorList>
            <consortium name="The Broad Institute Genomics Platform"/>
            <consortium name="The Broad Institute Genome Sequencing Center for Infectious Disease"/>
            <person name="Wu L."/>
            <person name="Ma J."/>
        </authorList>
    </citation>
    <scope>NUCLEOTIDE SEQUENCE [LARGE SCALE GENOMIC DNA]</scope>
    <source>
        <strain evidence="3">TBRC 1826</strain>
    </source>
</reference>
<keyword evidence="3" id="KW-1185">Reference proteome</keyword>
<sequence length="253" mass="26507">MEAGCATAHTRPSDPPKGVTAMAAEEILRLERAMVARRRWSLAEFRVCFVEHPLLRTIARGLVWITDDGAAFRVAPDGTLVGADGAATTLGDEVGIGIAHPVELGNALDAWVEVFAAREILQPFPQLGRCVRALSGDERDRGELTVFRGHAVAAESLTGMEGRGWERDDPDGDGARCRLSWSLRGDRTVVVELDPAAPLAEGGTGSGWTVTRVGLDGAPAGEAGAAGALCFGSLDPVAASEVLADLTRLTAAD</sequence>
<dbReference type="EMBL" id="JBHSBH010000008">
    <property type="protein sequence ID" value="MFC3996874.1"/>
    <property type="molecule type" value="Genomic_DNA"/>
</dbReference>
<dbReference type="Pfam" id="PF13569">
    <property type="entry name" value="DUF4132"/>
    <property type="match status" value="1"/>
</dbReference>
<dbReference type="RefSeq" id="WP_378533565.1">
    <property type="nucleotide sequence ID" value="NZ_JBHSBH010000008.1"/>
</dbReference>
<dbReference type="InterPro" id="IPR025406">
    <property type="entry name" value="DUF4132"/>
</dbReference>
<gene>
    <name evidence="2" type="ORF">ACFOVU_13170</name>
</gene>
<accession>A0ABV8FN57</accession>
<evidence type="ECO:0000259" key="1">
    <source>
        <dbReference type="Pfam" id="PF13569"/>
    </source>
</evidence>
<evidence type="ECO:0000313" key="3">
    <source>
        <dbReference type="Proteomes" id="UP001595847"/>
    </source>
</evidence>
<protein>
    <submittedName>
        <fullName evidence="2">DUF4132 domain-containing protein</fullName>
    </submittedName>
</protein>
<proteinExistence type="predicted"/>
<name>A0ABV8FN57_9ACTN</name>
<feature type="domain" description="DUF4132" evidence="1">
    <location>
        <begin position="17"/>
        <end position="165"/>
    </location>
</feature>